<accession>A0A8J3ZCW6</accession>
<evidence type="ECO:0000256" key="1">
    <source>
        <dbReference type="SAM" id="Phobius"/>
    </source>
</evidence>
<sequence>MHALRLIVLHLRVVAMYELQYRINFFLQLFQSLLATATGLTVIALVYGQVAELNGWNRSELLVVLGVFTVLGGLVQSVIKPNLMQFMEEVADGKLDFVLAKPADAQLLVSIRAVRFWPVVDMVVGAVVVVVGAAGLTPSPAPADVLGFVAGLVLAGVILYSFLLILATTAFWFVRVDSFIESFDGIYQAGRWPVGIYPGWLRIGLTVVVPVGFAVTVPAQAVTGQLSGPTLAGAVALAAVLSVIARVLWRVGVRHYDGASS</sequence>
<reference evidence="2" key="1">
    <citation type="submission" date="2021-01" db="EMBL/GenBank/DDBJ databases">
        <title>Whole genome shotgun sequence of Virgisporangium aurantiacum NBRC 16421.</title>
        <authorList>
            <person name="Komaki H."/>
            <person name="Tamura T."/>
        </authorList>
    </citation>
    <scope>NUCLEOTIDE SEQUENCE</scope>
    <source>
        <strain evidence="2">NBRC 16421</strain>
    </source>
</reference>
<dbReference type="Pfam" id="PF06182">
    <property type="entry name" value="ABC2_membrane_6"/>
    <property type="match status" value="1"/>
</dbReference>
<dbReference type="InterPro" id="IPR010390">
    <property type="entry name" value="ABC-2_transporter-like"/>
</dbReference>
<keyword evidence="1" id="KW-0472">Membrane</keyword>
<keyword evidence="1" id="KW-1133">Transmembrane helix</keyword>
<dbReference type="PANTHER" id="PTHR36833">
    <property type="entry name" value="SLR0610 PROTEIN-RELATED"/>
    <property type="match status" value="1"/>
</dbReference>
<dbReference type="Proteomes" id="UP000612585">
    <property type="component" value="Unassembled WGS sequence"/>
</dbReference>
<protein>
    <submittedName>
        <fullName evidence="2">ABC transporter permease</fullName>
    </submittedName>
</protein>
<dbReference type="PANTHER" id="PTHR36833:SF2">
    <property type="entry name" value="SLR0610 PROTEIN"/>
    <property type="match status" value="1"/>
</dbReference>
<comment type="caution">
    <text evidence="2">The sequence shown here is derived from an EMBL/GenBank/DDBJ whole genome shotgun (WGS) entry which is preliminary data.</text>
</comment>
<gene>
    <name evidence="2" type="ORF">Vau01_069610</name>
</gene>
<keyword evidence="3" id="KW-1185">Reference proteome</keyword>
<feature type="transmembrane region" description="Helical" evidence="1">
    <location>
        <begin position="25"/>
        <end position="49"/>
    </location>
</feature>
<feature type="transmembrane region" description="Helical" evidence="1">
    <location>
        <begin position="195"/>
        <end position="219"/>
    </location>
</feature>
<proteinExistence type="predicted"/>
<organism evidence="2 3">
    <name type="scientific">Virgisporangium aurantiacum</name>
    <dbReference type="NCBI Taxonomy" id="175570"/>
    <lineage>
        <taxon>Bacteria</taxon>
        <taxon>Bacillati</taxon>
        <taxon>Actinomycetota</taxon>
        <taxon>Actinomycetes</taxon>
        <taxon>Micromonosporales</taxon>
        <taxon>Micromonosporaceae</taxon>
        <taxon>Virgisporangium</taxon>
    </lineage>
</organism>
<keyword evidence="1" id="KW-0812">Transmembrane</keyword>
<feature type="transmembrane region" description="Helical" evidence="1">
    <location>
        <begin position="148"/>
        <end position="174"/>
    </location>
</feature>
<feature type="transmembrane region" description="Helical" evidence="1">
    <location>
        <begin position="231"/>
        <end position="249"/>
    </location>
</feature>
<name>A0A8J3ZCW6_9ACTN</name>
<dbReference type="RefSeq" id="WP_204001753.1">
    <property type="nucleotide sequence ID" value="NZ_BOPG01000047.1"/>
</dbReference>
<feature type="transmembrane region" description="Helical" evidence="1">
    <location>
        <begin position="61"/>
        <end position="79"/>
    </location>
</feature>
<feature type="transmembrane region" description="Helical" evidence="1">
    <location>
        <begin position="116"/>
        <end position="136"/>
    </location>
</feature>
<dbReference type="AlphaFoldDB" id="A0A8J3ZCW6"/>
<evidence type="ECO:0000313" key="3">
    <source>
        <dbReference type="Proteomes" id="UP000612585"/>
    </source>
</evidence>
<evidence type="ECO:0000313" key="2">
    <source>
        <dbReference type="EMBL" id="GIJ59445.1"/>
    </source>
</evidence>
<dbReference type="EMBL" id="BOPG01000047">
    <property type="protein sequence ID" value="GIJ59445.1"/>
    <property type="molecule type" value="Genomic_DNA"/>
</dbReference>